<evidence type="ECO:0000313" key="1">
    <source>
        <dbReference type="EMBL" id="GFO40790.1"/>
    </source>
</evidence>
<dbReference type="EMBL" id="BLXT01007636">
    <property type="protein sequence ID" value="GFO40790.1"/>
    <property type="molecule type" value="Genomic_DNA"/>
</dbReference>
<keyword evidence="2" id="KW-1185">Reference proteome</keyword>
<gene>
    <name evidence="1" type="ORF">PoB_006729500</name>
</gene>
<name>A0AAV4D9Q5_9GAST</name>
<protein>
    <submittedName>
        <fullName evidence="1">Uncharacterized protein</fullName>
    </submittedName>
</protein>
<comment type="caution">
    <text evidence="1">The sequence shown here is derived from an EMBL/GenBank/DDBJ whole genome shotgun (WGS) entry which is preliminary data.</text>
</comment>
<reference evidence="1 2" key="1">
    <citation type="journal article" date="2021" name="Elife">
        <title>Chloroplast acquisition without the gene transfer in kleptoplastic sea slugs, Plakobranchus ocellatus.</title>
        <authorList>
            <person name="Maeda T."/>
            <person name="Takahashi S."/>
            <person name="Yoshida T."/>
            <person name="Shimamura S."/>
            <person name="Takaki Y."/>
            <person name="Nagai Y."/>
            <person name="Toyoda A."/>
            <person name="Suzuki Y."/>
            <person name="Arimoto A."/>
            <person name="Ishii H."/>
            <person name="Satoh N."/>
            <person name="Nishiyama T."/>
            <person name="Hasebe M."/>
            <person name="Maruyama T."/>
            <person name="Minagawa J."/>
            <person name="Obokata J."/>
            <person name="Shigenobu S."/>
        </authorList>
    </citation>
    <scope>NUCLEOTIDE SEQUENCE [LARGE SCALE GENOMIC DNA]</scope>
</reference>
<organism evidence="1 2">
    <name type="scientific">Plakobranchus ocellatus</name>
    <dbReference type="NCBI Taxonomy" id="259542"/>
    <lineage>
        <taxon>Eukaryota</taxon>
        <taxon>Metazoa</taxon>
        <taxon>Spiralia</taxon>
        <taxon>Lophotrochozoa</taxon>
        <taxon>Mollusca</taxon>
        <taxon>Gastropoda</taxon>
        <taxon>Heterobranchia</taxon>
        <taxon>Euthyneura</taxon>
        <taxon>Panpulmonata</taxon>
        <taxon>Sacoglossa</taxon>
        <taxon>Placobranchoidea</taxon>
        <taxon>Plakobranchidae</taxon>
        <taxon>Plakobranchus</taxon>
    </lineage>
</organism>
<dbReference type="Proteomes" id="UP000735302">
    <property type="component" value="Unassembled WGS sequence"/>
</dbReference>
<accession>A0AAV4D9Q5</accession>
<sequence>MQCKTNSNNDKTYPNCLFGLCSVKLTLTKTRLIQTALWDCAVLSEVAVLARIARIAGKDGKVETASHATTHTLDKGLEAWDHLVPGGQYADHRKHLLTSTSYHIEALSKGFTDCDFSSLAAVLLRS</sequence>
<dbReference type="AlphaFoldDB" id="A0AAV4D9Q5"/>
<proteinExistence type="predicted"/>
<evidence type="ECO:0000313" key="2">
    <source>
        <dbReference type="Proteomes" id="UP000735302"/>
    </source>
</evidence>